<name>A0A2I6S6E2_9RHOO</name>
<accession>A0A2I6S6E2</accession>
<sequence>MSARTTLSKLLNVTEPRALELLAHGLVAASQRQRFLADLYAPAVTFKEYAANIERLQKGLEKIASGRGDTDRAIRVVRQAISALPPADVEALDSYDRNTAIKPLAKRHLRDSHFEQAIDRLIEQDDSERRASARSLAEIVAQVELNRPGKGGGSRCAKRFVPAIQELAYWFAEALPNHAISSSENTVFYRYVAYWLQDHGGSTIEFPERHIHAAIEDAKHWRKISL</sequence>
<dbReference type="RefSeq" id="WP_102246887.1">
    <property type="nucleotide sequence ID" value="NZ_CP025682.1"/>
</dbReference>
<evidence type="ECO:0000313" key="2">
    <source>
        <dbReference type="Proteomes" id="UP000242205"/>
    </source>
</evidence>
<dbReference type="KEGG" id="atw:C0099_07670"/>
<evidence type="ECO:0000313" key="1">
    <source>
        <dbReference type="EMBL" id="AUN94820.1"/>
    </source>
</evidence>
<organism evidence="1 2">
    <name type="scientific">Pseudazoarcus pumilus</name>
    <dbReference type="NCBI Taxonomy" id="2067960"/>
    <lineage>
        <taxon>Bacteria</taxon>
        <taxon>Pseudomonadati</taxon>
        <taxon>Pseudomonadota</taxon>
        <taxon>Betaproteobacteria</taxon>
        <taxon>Rhodocyclales</taxon>
        <taxon>Zoogloeaceae</taxon>
        <taxon>Pseudazoarcus</taxon>
    </lineage>
</organism>
<gene>
    <name evidence="1" type="ORF">C0099_07670</name>
</gene>
<dbReference type="AlphaFoldDB" id="A0A2I6S6E2"/>
<dbReference type="EMBL" id="CP025682">
    <property type="protein sequence ID" value="AUN94820.1"/>
    <property type="molecule type" value="Genomic_DNA"/>
</dbReference>
<protein>
    <submittedName>
        <fullName evidence="1">Uncharacterized protein</fullName>
    </submittedName>
</protein>
<proteinExistence type="predicted"/>
<reference evidence="1 2" key="1">
    <citation type="submission" date="2018-01" db="EMBL/GenBank/DDBJ databases">
        <authorList>
            <person name="Fu G.-Y."/>
        </authorList>
    </citation>
    <scope>NUCLEOTIDE SEQUENCE [LARGE SCALE GENOMIC DNA]</scope>
    <source>
        <strain evidence="1 2">SY39</strain>
    </source>
</reference>
<keyword evidence="2" id="KW-1185">Reference proteome</keyword>
<dbReference type="Proteomes" id="UP000242205">
    <property type="component" value="Chromosome"/>
</dbReference>